<evidence type="ECO:0000313" key="4">
    <source>
        <dbReference type="EMBL" id="KAI6661219.1"/>
    </source>
</evidence>
<evidence type="ECO:0000313" key="5">
    <source>
        <dbReference type="Proteomes" id="UP001165289"/>
    </source>
</evidence>
<dbReference type="SUPFAM" id="SSF101898">
    <property type="entry name" value="NHL repeat"/>
    <property type="match status" value="1"/>
</dbReference>
<gene>
    <name evidence="4" type="ORF">LOD99_10090</name>
</gene>
<dbReference type="Proteomes" id="UP001165289">
    <property type="component" value="Unassembled WGS sequence"/>
</dbReference>
<protein>
    <submittedName>
        <fullName evidence="4">E3 ubiquitin-protein ligase TRIM71-like</fullName>
    </submittedName>
</protein>
<dbReference type="AlphaFoldDB" id="A0AAV7KMJ4"/>
<reference evidence="4 5" key="1">
    <citation type="journal article" date="2023" name="BMC Biol.">
        <title>The compact genome of the sponge Oopsacas minuta (Hexactinellida) is lacking key metazoan core genes.</title>
        <authorList>
            <person name="Santini S."/>
            <person name="Schenkelaars Q."/>
            <person name="Jourda C."/>
            <person name="Duchesne M."/>
            <person name="Belahbib H."/>
            <person name="Rocher C."/>
            <person name="Selva M."/>
            <person name="Riesgo A."/>
            <person name="Vervoort M."/>
            <person name="Leys S.P."/>
            <person name="Kodjabachian L."/>
            <person name="Le Bivic A."/>
            <person name="Borchiellini C."/>
            <person name="Claverie J.M."/>
            <person name="Renard E."/>
        </authorList>
    </citation>
    <scope>NUCLEOTIDE SEQUENCE [LARGE SCALE GENOMIC DNA]</scope>
    <source>
        <strain evidence="4">SPO-2</strain>
    </source>
</reference>
<dbReference type="EMBL" id="JAKMXF010000018">
    <property type="protein sequence ID" value="KAI6661219.1"/>
    <property type="molecule type" value="Genomic_DNA"/>
</dbReference>
<dbReference type="PANTHER" id="PTHR24104">
    <property type="entry name" value="E3 UBIQUITIN-PROTEIN LIGASE NHLRC1-RELATED"/>
    <property type="match status" value="1"/>
</dbReference>
<organism evidence="4 5">
    <name type="scientific">Oopsacas minuta</name>
    <dbReference type="NCBI Taxonomy" id="111878"/>
    <lineage>
        <taxon>Eukaryota</taxon>
        <taxon>Metazoa</taxon>
        <taxon>Porifera</taxon>
        <taxon>Hexactinellida</taxon>
        <taxon>Hexasterophora</taxon>
        <taxon>Lyssacinosida</taxon>
        <taxon>Leucopsacidae</taxon>
        <taxon>Oopsacas</taxon>
    </lineage>
</organism>
<dbReference type="InterPro" id="IPR011042">
    <property type="entry name" value="6-blade_b-propeller_TolB-like"/>
</dbReference>
<evidence type="ECO:0000256" key="3">
    <source>
        <dbReference type="SAM" id="Phobius"/>
    </source>
</evidence>
<sequence>TQLKWKCDTRDLETSISHLGEIVQVPVGVPDYAKFQTSTVATGMRGTDPGELNVPLGVAIHEDTHQIFVANYGNDRVEIFSDTGEYLNQLGVGQLSKPWGIAIHRENVYVSCLGDHTINQLTLTDMSIVRKIGGVGSNNGQFKYPRQLTTDPIGHVFIADRGNNRISIHDTDLNHLRNITHQSMSGLVDVKVSRDRVYVLCSDNTPCMHVLTLEGDKLHSLITCGQGMDVLCPLFFCLDPFNNFVISDQYSHSIRVFSPEGNLLHTIGTEGHQQGMLYNPQGIAITPNGRLISRESIDTMKKYFKEELLFLFTLAENVTDSTEQQVLHQIIKYLSRSDNVLDEDVINALQKQRDDLMEMDVRKELNKILLDITQNLSRIGEVKEQLACWKMSTSYAGDLMVMGTKMAKGIGGSYFYSEEDKECSNDQVVSRYDLDQQYLTNEPTLCYDKLSNIKNLIVECLELHTELYLYADDVRELIENVELLACVPIFKDSNFSSEQLSISNIIFKQKALSPVVGGIIGGISGLIASGILTTFLVRYLECSSCGCLLTKDNLFKNCGFFAHQILCAKISALPGTLFGVIFGVGILGGYAWQAGKIRREVLEDISTFRIKLKNSQIEDKLTALLTDYRSVRNGLMKKFQGSDVDLLTINIIMKAYKEYRRVFEEERKDPSTKEETDEALHASLRRGAFGCVEPLMKRFKMTKREAWELVDEIHRIVESIKESKVPT</sequence>
<dbReference type="InterPro" id="IPR001258">
    <property type="entry name" value="NHL_repeat"/>
</dbReference>
<keyword evidence="5" id="KW-1185">Reference proteome</keyword>
<dbReference type="GO" id="GO:0043161">
    <property type="term" value="P:proteasome-mediated ubiquitin-dependent protein catabolic process"/>
    <property type="evidence" value="ECO:0007669"/>
    <property type="project" value="TreeGrafter"/>
</dbReference>
<keyword evidence="3" id="KW-1133">Transmembrane helix</keyword>
<keyword evidence="3" id="KW-0472">Membrane</keyword>
<accession>A0AAV7KMJ4</accession>
<dbReference type="InterPro" id="IPR050952">
    <property type="entry name" value="TRIM-NHL_E3_ligases"/>
</dbReference>
<dbReference type="PANTHER" id="PTHR24104:SF25">
    <property type="entry name" value="PROTEIN LIN-41"/>
    <property type="match status" value="1"/>
</dbReference>
<dbReference type="PROSITE" id="PS51125">
    <property type="entry name" value="NHL"/>
    <property type="match status" value="1"/>
</dbReference>
<feature type="repeat" description="NHL" evidence="2">
    <location>
        <begin position="129"/>
        <end position="172"/>
    </location>
</feature>
<dbReference type="Gene3D" id="2.120.10.30">
    <property type="entry name" value="TolB, C-terminal domain"/>
    <property type="match status" value="1"/>
</dbReference>
<keyword evidence="1" id="KW-0677">Repeat</keyword>
<evidence type="ECO:0000256" key="1">
    <source>
        <dbReference type="ARBA" id="ARBA00022737"/>
    </source>
</evidence>
<dbReference type="GO" id="GO:0008270">
    <property type="term" value="F:zinc ion binding"/>
    <property type="evidence" value="ECO:0007669"/>
    <property type="project" value="UniProtKB-KW"/>
</dbReference>
<evidence type="ECO:0000256" key="2">
    <source>
        <dbReference type="PROSITE-ProRule" id="PRU00504"/>
    </source>
</evidence>
<dbReference type="GO" id="GO:0061630">
    <property type="term" value="F:ubiquitin protein ligase activity"/>
    <property type="evidence" value="ECO:0007669"/>
    <property type="project" value="TreeGrafter"/>
</dbReference>
<dbReference type="GO" id="GO:0000209">
    <property type="term" value="P:protein polyubiquitination"/>
    <property type="evidence" value="ECO:0007669"/>
    <property type="project" value="TreeGrafter"/>
</dbReference>
<feature type="non-terminal residue" evidence="4">
    <location>
        <position position="1"/>
    </location>
</feature>
<feature type="transmembrane region" description="Helical" evidence="3">
    <location>
        <begin position="572"/>
        <end position="592"/>
    </location>
</feature>
<keyword evidence="3" id="KW-0812">Transmembrane</keyword>
<name>A0AAV7KMJ4_9METZ</name>
<proteinExistence type="predicted"/>
<comment type="caution">
    <text evidence="4">The sequence shown here is derived from an EMBL/GenBank/DDBJ whole genome shotgun (WGS) entry which is preliminary data.</text>
</comment>